<gene>
    <name evidence="4" type="ORF">DFP81_104199</name>
</gene>
<comment type="caution">
    <text evidence="4">The sequence shown here is derived from an EMBL/GenBank/DDBJ whole genome shotgun (WGS) entry which is preliminary data.</text>
</comment>
<dbReference type="PANTHER" id="PTHR10696:SF21">
    <property type="entry name" value="TAUD_TFDA-LIKE DOMAIN-CONTAINING PROTEIN"/>
    <property type="match status" value="1"/>
</dbReference>
<dbReference type="Proteomes" id="UP000256542">
    <property type="component" value="Unassembled WGS sequence"/>
</dbReference>
<dbReference type="RefSeq" id="WP_115897218.1">
    <property type="nucleotide sequence ID" value="NZ_QUNG01000004.1"/>
</dbReference>
<evidence type="ECO:0000259" key="3">
    <source>
        <dbReference type="Pfam" id="PF02668"/>
    </source>
</evidence>
<dbReference type="OrthoDB" id="9803968at2"/>
<evidence type="ECO:0000313" key="4">
    <source>
        <dbReference type="EMBL" id="REG84320.1"/>
    </source>
</evidence>
<comment type="cofactor">
    <cofactor evidence="1">
        <name>Fe(2+)</name>
        <dbReference type="ChEBI" id="CHEBI:29033"/>
    </cofactor>
</comment>
<keyword evidence="4" id="KW-0223">Dioxygenase</keyword>
<feature type="domain" description="TauD/TfdA-like" evidence="3">
    <location>
        <begin position="20"/>
        <end position="115"/>
    </location>
</feature>
<dbReference type="Gene3D" id="3.60.130.10">
    <property type="entry name" value="Clavaminate synthase-like"/>
    <property type="match status" value="1"/>
</dbReference>
<proteinExistence type="predicted"/>
<dbReference type="Pfam" id="PF02668">
    <property type="entry name" value="TauD"/>
    <property type="match status" value="1"/>
</dbReference>
<evidence type="ECO:0000256" key="1">
    <source>
        <dbReference type="ARBA" id="ARBA00001954"/>
    </source>
</evidence>
<keyword evidence="5" id="KW-1185">Reference proteome</keyword>
<organism evidence="4 5">
    <name type="scientific">Marinomonas pollencensis</name>
    <dbReference type="NCBI Taxonomy" id="491954"/>
    <lineage>
        <taxon>Bacteria</taxon>
        <taxon>Pseudomonadati</taxon>
        <taxon>Pseudomonadota</taxon>
        <taxon>Gammaproteobacteria</taxon>
        <taxon>Oceanospirillales</taxon>
        <taxon>Oceanospirillaceae</taxon>
        <taxon>Marinomonas</taxon>
    </lineage>
</organism>
<dbReference type="AlphaFoldDB" id="A0A3E0DNB7"/>
<accession>A0A3E0DNB7</accession>
<evidence type="ECO:0000313" key="5">
    <source>
        <dbReference type="Proteomes" id="UP000256542"/>
    </source>
</evidence>
<dbReference type="PANTHER" id="PTHR10696">
    <property type="entry name" value="GAMMA-BUTYROBETAINE HYDROXYLASE-RELATED"/>
    <property type="match status" value="1"/>
</dbReference>
<dbReference type="GO" id="GO:0016706">
    <property type="term" value="F:2-oxoglutarate-dependent dioxygenase activity"/>
    <property type="evidence" value="ECO:0007669"/>
    <property type="project" value="UniProtKB-ARBA"/>
</dbReference>
<dbReference type="InterPro" id="IPR003819">
    <property type="entry name" value="TauD/TfdA-like"/>
</dbReference>
<keyword evidence="2" id="KW-0560">Oxidoreductase</keyword>
<protein>
    <submittedName>
        <fullName evidence="4">TfdA family taurine catabolism dioxygenase TauD</fullName>
    </submittedName>
</protein>
<evidence type="ECO:0000256" key="2">
    <source>
        <dbReference type="ARBA" id="ARBA00023002"/>
    </source>
</evidence>
<dbReference type="InterPro" id="IPR050411">
    <property type="entry name" value="AlphaKG_dependent_hydroxylases"/>
</dbReference>
<dbReference type="InterPro" id="IPR042098">
    <property type="entry name" value="TauD-like_sf"/>
</dbReference>
<name>A0A3E0DNB7_9GAMM</name>
<sequence length="121" mass="13832">MREAGMSWEWLEDGNLKTETKALPAIRYDEETQQKVFFNSISAVYTGWNDARNQGKSAVSTADGEPMNDQVLNKLIQEMNNSCVNFPWQAGDVLWINNHTVLHARQPFQGERRILASISFK</sequence>
<dbReference type="EMBL" id="QUNG01000004">
    <property type="protein sequence ID" value="REG84320.1"/>
    <property type="molecule type" value="Genomic_DNA"/>
</dbReference>
<dbReference type="SUPFAM" id="SSF51197">
    <property type="entry name" value="Clavaminate synthase-like"/>
    <property type="match status" value="1"/>
</dbReference>
<reference evidence="4 5" key="1">
    <citation type="submission" date="2018-08" db="EMBL/GenBank/DDBJ databases">
        <title>Genomic Encyclopedia of Type Strains, Phase III (KMG-III): the genomes of soil and plant-associated and newly described type strains.</title>
        <authorList>
            <person name="Whitman W."/>
        </authorList>
    </citation>
    <scope>NUCLEOTIDE SEQUENCE [LARGE SCALE GENOMIC DNA]</scope>
    <source>
        <strain evidence="4 5">CECT 7375</strain>
    </source>
</reference>